<keyword evidence="3" id="KW-1185">Reference proteome</keyword>
<evidence type="ECO:0000313" key="3">
    <source>
        <dbReference type="Proteomes" id="UP000232230"/>
    </source>
</evidence>
<dbReference type="InterPro" id="IPR054816">
    <property type="entry name" value="Lipoprotein_mollicutes-type_CS"/>
</dbReference>
<dbReference type="EMBL" id="CP024965">
    <property type="protein sequence ID" value="ATZ19096.1"/>
    <property type="molecule type" value="Genomic_DNA"/>
</dbReference>
<evidence type="ECO:0000313" key="2">
    <source>
        <dbReference type="EMBL" id="ATZ19096.1"/>
    </source>
</evidence>
<accession>A0A2K8NZX2</accession>
<dbReference type="NCBIfam" id="NF038029">
    <property type="entry name" value="LP_plasma"/>
    <property type="match status" value="1"/>
</dbReference>
<proteinExistence type="predicted"/>
<dbReference type="AlphaFoldDB" id="A0A2K8NZX2"/>
<name>A0A2K8NZX2_9MOLU</name>
<dbReference type="RefSeq" id="WP_100608764.1">
    <property type="nucleotide sequence ID" value="NZ_CP024965.1"/>
</dbReference>
<sequence>MKKLLSVLATLGLTATAGATVIACGDKNPEAIKDLSVDLTVKDLGEITAAAATPTSEEVLIGIVVKNANVQKAELVVGDITATGASITVKEGSTVYNKLANPIAVTFTVKIGTVLKDLSTDLTVTNLGEITAAAATPTSQEVLTGIVAKNANVQTAELVVGDITATGASITVNEGSTVYNKLANPIAVTFTVKIATVLKDLSTDLTVTNLGEITAAAATPTSQEVLDAIVAKNANVQTAELAVGDITATGASITVNEGSTVYNKLANPIAVTFTVKASNT</sequence>
<protein>
    <recommendedName>
        <fullName evidence="4">Lipoprotein</fullName>
    </recommendedName>
</protein>
<feature type="signal peptide" evidence="1">
    <location>
        <begin position="1"/>
        <end position="19"/>
    </location>
</feature>
<dbReference type="KEGG" id="esx:ESOMN_v1c07140"/>
<evidence type="ECO:0000256" key="1">
    <source>
        <dbReference type="SAM" id="SignalP"/>
    </source>
</evidence>
<keyword evidence="1" id="KW-0732">Signal</keyword>
<organism evidence="2 3">
    <name type="scientific">Williamsoniiplasma somnilux</name>
    <dbReference type="NCBI Taxonomy" id="215578"/>
    <lineage>
        <taxon>Bacteria</taxon>
        <taxon>Bacillati</taxon>
        <taxon>Mycoplasmatota</taxon>
        <taxon>Mollicutes</taxon>
        <taxon>Entomoplasmatales</taxon>
        <taxon>Williamsoniiplasma</taxon>
    </lineage>
</organism>
<evidence type="ECO:0008006" key="4">
    <source>
        <dbReference type="Google" id="ProtNLM"/>
    </source>
</evidence>
<gene>
    <name evidence="2" type="ORF">ESOMN_v1c07140</name>
</gene>
<feature type="chain" id="PRO_5014830241" description="Lipoprotein" evidence="1">
    <location>
        <begin position="20"/>
        <end position="280"/>
    </location>
</feature>
<dbReference type="Proteomes" id="UP000232230">
    <property type="component" value="Chromosome"/>
</dbReference>
<dbReference type="PROSITE" id="PS51257">
    <property type="entry name" value="PROKAR_LIPOPROTEIN"/>
    <property type="match status" value="1"/>
</dbReference>
<reference evidence="2 3" key="1">
    <citation type="submission" date="2017-11" db="EMBL/GenBank/DDBJ databases">
        <title>Genome sequence of Entomoplasma somnilux PYAN-1 (ATCC 49194).</title>
        <authorList>
            <person name="Lo W.-S."/>
            <person name="Gasparich G.E."/>
            <person name="Kuo C.-H."/>
        </authorList>
    </citation>
    <scope>NUCLEOTIDE SEQUENCE [LARGE SCALE GENOMIC DNA]</scope>
    <source>
        <strain evidence="2 3">PYAN-1</strain>
    </source>
</reference>